<reference evidence="3 4" key="1">
    <citation type="submission" date="2022-11" db="UniProtKB">
        <authorList>
            <consortium name="WormBaseParasite"/>
        </authorList>
    </citation>
    <scope>IDENTIFICATION</scope>
</reference>
<keyword evidence="1" id="KW-1133">Transmembrane helix</keyword>
<dbReference type="WBParaSite" id="PgB04_g063_t09">
    <property type="protein sequence ID" value="PgB04_g063_t09"/>
    <property type="gene ID" value="PgB04_g063"/>
</dbReference>
<organism evidence="2 3">
    <name type="scientific">Parascaris univalens</name>
    <name type="common">Nematode worm</name>
    <dbReference type="NCBI Taxonomy" id="6257"/>
    <lineage>
        <taxon>Eukaryota</taxon>
        <taxon>Metazoa</taxon>
        <taxon>Ecdysozoa</taxon>
        <taxon>Nematoda</taxon>
        <taxon>Chromadorea</taxon>
        <taxon>Rhabditida</taxon>
        <taxon>Spirurina</taxon>
        <taxon>Ascaridomorpha</taxon>
        <taxon>Ascaridoidea</taxon>
        <taxon>Ascarididae</taxon>
        <taxon>Parascaris</taxon>
    </lineage>
</organism>
<dbReference type="WBParaSite" id="PgB04_g063_t06">
    <property type="protein sequence ID" value="PgB04_g063_t06"/>
    <property type="gene ID" value="PgB04_g063"/>
</dbReference>
<name>A0A914ZK36_PARUN</name>
<dbReference type="AlphaFoldDB" id="A0A914ZK36"/>
<keyword evidence="1" id="KW-0472">Membrane</keyword>
<protein>
    <submittedName>
        <fullName evidence="3 4">EGF-like domain-containing protein</fullName>
    </submittedName>
</protein>
<evidence type="ECO:0000313" key="4">
    <source>
        <dbReference type="WBParaSite" id="PgB04_g063_t05"/>
    </source>
</evidence>
<evidence type="ECO:0000313" key="2">
    <source>
        <dbReference type="Proteomes" id="UP000887569"/>
    </source>
</evidence>
<accession>A0A914ZK36</accession>
<dbReference type="WBParaSite" id="PgB04_g063_t05">
    <property type="protein sequence ID" value="PgB04_g063_t05"/>
    <property type="gene ID" value="PgB04_g063"/>
</dbReference>
<dbReference type="WBParaSite" id="PgB04_g063_t07">
    <property type="protein sequence ID" value="PgB04_g063_t07"/>
    <property type="gene ID" value="PgB04_g063"/>
</dbReference>
<evidence type="ECO:0000256" key="1">
    <source>
        <dbReference type="SAM" id="Phobius"/>
    </source>
</evidence>
<evidence type="ECO:0000313" key="3">
    <source>
        <dbReference type="WBParaSite" id="PgB04_g063_t04"/>
    </source>
</evidence>
<dbReference type="WBParaSite" id="PgB04_g063_t04">
    <property type="protein sequence ID" value="PgB04_g063_t04"/>
    <property type="gene ID" value="PgB04_g063"/>
</dbReference>
<sequence length="205" mass="23452">MIYYMRKSPIIYVCILSLQSINIDCYGDEGDIAMGDRLDMNIEMNKDDQFNVTVDNVKDENDCKCKRQHRPFNIECKTLEEGCECISLNDTKKCDKPECSVVKPNSDHSRCICADDFPIALCDICIRYFTSAAPSCAPLELLRKEDQQVRTRIGVILFSSIAALFAYCVYCFYCRLKRCVMKSKQNVSLTKGEDEQLHAKETLCV</sequence>
<dbReference type="Proteomes" id="UP000887569">
    <property type="component" value="Unplaced"/>
</dbReference>
<proteinExistence type="predicted"/>
<keyword evidence="2" id="KW-1185">Reference proteome</keyword>
<keyword evidence="1" id="KW-0812">Transmembrane</keyword>
<dbReference type="WBParaSite" id="PgB04_g063_t10">
    <property type="protein sequence ID" value="PgB04_g063_t10"/>
    <property type="gene ID" value="PgB04_g063"/>
</dbReference>
<dbReference type="WBParaSite" id="PgB04_g063_t08">
    <property type="protein sequence ID" value="PgB04_g063_t08"/>
    <property type="gene ID" value="PgB04_g063"/>
</dbReference>
<feature type="transmembrane region" description="Helical" evidence="1">
    <location>
        <begin position="153"/>
        <end position="173"/>
    </location>
</feature>